<feature type="compositionally biased region" description="Basic and acidic residues" evidence="2">
    <location>
        <begin position="14"/>
        <end position="35"/>
    </location>
</feature>
<reference evidence="4" key="1">
    <citation type="submission" date="2016-11" db="UniProtKB">
        <authorList>
            <consortium name="WormBaseParasite"/>
        </authorList>
    </citation>
    <scope>IDENTIFICATION</scope>
</reference>
<keyword evidence="1" id="KW-0175">Coiled coil</keyword>
<feature type="coiled-coil region" evidence="1">
    <location>
        <begin position="162"/>
        <end position="203"/>
    </location>
</feature>
<dbReference type="AlphaFoldDB" id="A0A1I7U4X8"/>
<evidence type="ECO:0000313" key="4">
    <source>
        <dbReference type="WBParaSite" id="Csp11.Scaffold629.g14890.t1"/>
    </source>
</evidence>
<sequence>MDLEGKWGFSWGQEGERKLEETFGKKKHPPKDISHPEAPQSTVHPIYEDMDQWEVFQSLKLMACSSCDSVMERVKEKMVHIEQLRKEVLVNEQDYHSLRLKCQTLEKEKAFVEKQSGFLSRQIRYLRGENDRLMKLLCEKHAQCVESERLLDVIHKDRDECIEEKVRACKFYRNEMKKLTEDNAELRNDNNFLRKRNEEQLVANEEPVAMEDQPVAMEDQPVAMEDHKPVVSQDDKLAEFHMEFDKARQQMEQLIEKMNRLEMSIQKKEIPVTPEELTLEELLNDPVLMQQIMDECEKMEAEKAGKKEEEKEDFEIVDKQN</sequence>
<accession>A0A1I7U4X8</accession>
<feature type="region of interest" description="Disordered" evidence="2">
    <location>
        <begin position="300"/>
        <end position="321"/>
    </location>
</feature>
<feature type="region of interest" description="Disordered" evidence="2">
    <location>
        <begin position="1"/>
        <end position="41"/>
    </location>
</feature>
<evidence type="ECO:0000313" key="3">
    <source>
        <dbReference type="Proteomes" id="UP000095282"/>
    </source>
</evidence>
<feature type="coiled-coil region" evidence="1">
    <location>
        <begin position="237"/>
        <end position="264"/>
    </location>
</feature>
<dbReference type="eggNOG" id="ENOG502TIN1">
    <property type="taxonomic scope" value="Eukaryota"/>
</dbReference>
<evidence type="ECO:0000256" key="2">
    <source>
        <dbReference type="SAM" id="MobiDB-lite"/>
    </source>
</evidence>
<evidence type="ECO:0000256" key="1">
    <source>
        <dbReference type="SAM" id="Coils"/>
    </source>
</evidence>
<organism evidence="3 4">
    <name type="scientific">Caenorhabditis tropicalis</name>
    <dbReference type="NCBI Taxonomy" id="1561998"/>
    <lineage>
        <taxon>Eukaryota</taxon>
        <taxon>Metazoa</taxon>
        <taxon>Ecdysozoa</taxon>
        <taxon>Nematoda</taxon>
        <taxon>Chromadorea</taxon>
        <taxon>Rhabditida</taxon>
        <taxon>Rhabditina</taxon>
        <taxon>Rhabditomorpha</taxon>
        <taxon>Rhabditoidea</taxon>
        <taxon>Rhabditidae</taxon>
        <taxon>Peloderinae</taxon>
        <taxon>Caenorhabditis</taxon>
    </lineage>
</organism>
<keyword evidence="3" id="KW-1185">Reference proteome</keyword>
<protein>
    <submittedName>
        <fullName evidence="4">Coiled-coil domain-containing protein</fullName>
    </submittedName>
</protein>
<name>A0A1I7U4X8_9PELO</name>
<dbReference type="Proteomes" id="UP000095282">
    <property type="component" value="Unplaced"/>
</dbReference>
<proteinExistence type="predicted"/>
<dbReference type="WBParaSite" id="Csp11.Scaffold629.g14890.t1">
    <property type="protein sequence ID" value="Csp11.Scaffold629.g14890.t1"/>
    <property type="gene ID" value="Csp11.Scaffold629.g14890"/>
</dbReference>